<sequence length="100" mass="11916">MALPQGRLTFSDVAIEFSLVEWKCLTPAQRALYREVMSENYRNLESMESCSDTQVGQFSCLNLPNTWDYRCLFQMHNEEVFINRERQYRSSSHWGFSFQE</sequence>
<feature type="domain" description="KRAB" evidence="1">
    <location>
        <begin position="8"/>
        <end position="92"/>
    </location>
</feature>
<name>A0A2K5RRF1_CEBIM</name>
<dbReference type="PROSITE" id="PS50805">
    <property type="entry name" value="KRAB"/>
    <property type="match status" value="1"/>
</dbReference>
<dbReference type="CDD" id="cd07765">
    <property type="entry name" value="KRAB_A-box"/>
    <property type="match status" value="1"/>
</dbReference>
<dbReference type="PANTHER" id="PTHR23232">
    <property type="entry name" value="KRAB DOMAIN C2H2 ZINC FINGER"/>
    <property type="match status" value="1"/>
</dbReference>
<accession>A0A2K5RRF1</accession>
<dbReference type="InterPro" id="IPR001909">
    <property type="entry name" value="KRAB"/>
</dbReference>
<reference evidence="2" key="2">
    <citation type="submission" date="2025-09" db="UniProtKB">
        <authorList>
            <consortium name="Ensembl"/>
        </authorList>
    </citation>
    <scope>IDENTIFICATION</scope>
</reference>
<dbReference type="SMART" id="SM00349">
    <property type="entry name" value="KRAB"/>
    <property type="match status" value="1"/>
</dbReference>
<dbReference type="SUPFAM" id="SSF109640">
    <property type="entry name" value="KRAB domain (Kruppel-associated box)"/>
    <property type="match status" value="1"/>
</dbReference>
<proteinExistence type="predicted"/>
<evidence type="ECO:0000259" key="1">
    <source>
        <dbReference type="PROSITE" id="PS50805"/>
    </source>
</evidence>
<dbReference type="GO" id="GO:0006355">
    <property type="term" value="P:regulation of DNA-templated transcription"/>
    <property type="evidence" value="ECO:0007669"/>
    <property type="project" value="InterPro"/>
</dbReference>
<protein>
    <recommendedName>
        <fullName evidence="1">KRAB domain-containing protein</fullName>
    </recommendedName>
</protein>
<dbReference type="Proteomes" id="UP000233040">
    <property type="component" value="Unassembled WGS sequence"/>
</dbReference>
<keyword evidence="3" id="KW-1185">Reference proteome</keyword>
<evidence type="ECO:0000313" key="3">
    <source>
        <dbReference type="Proteomes" id="UP000233040"/>
    </source>
</evidence>
<dbReference type="Ensembl" id="ENSCCAT00000048434.1">
    <property type="protein sequence ID" value="ENSCCAP00000030686.1"/>
    <property type="gene ID" value="ENSCCAG00000033386.1"/>
</dbReference>
<dbReference type="InterPro" id="IPR036051">
    <property type="entry name" value="KRAB_dom_sf"/>
</dbReference>
<dbReference type="PANTHER" id="PTHR23232:SF158">
    <property type="entry name" value="KRAB DOMAIN-CONTAINING PROTEIN 5"/>
    <property type="match status" value="1"/>
</dbReference>
<dbReference type="AlphaFoldDB" id="A0A2K5RRF1"/>
<dbReference type="Gene3D" id="6.10.140.140">
    <property type="match status" value="1"/>
</dbReference>
<organism evidence="2 3">
    <name type="scientific">Cebus imitator</name>
    <name type="common">Panamanian white-faced capuchin</name>
    <name type="synonym">Cebus capucinus imitator</name>
    <dbReference type="NCBI Taxonomy" id="2715852"/>
    <lineage>
        <taxon>Eukaryota</taxon>
        <taxon>Metazoa</taxon>
        <taxon>Chordata</taxon>
        <taxon>Craniata</taxon>
        <taxon>Vertebrata</taxon>
        <taxon>Euteleostomi</taxon>
        <taxon>Mammalia</taxon>
        <taxon>Eutheria</taxon>
        <taxon>Euarchontoglires</taxon>
        <taxon>Primates</taxon>
        <taxon>Haplorrhini</taxon>
        <taxon>Platyrrhini</taxon>
        <taxon>Cebidae</taxon>
        <taxon>Cebinae</taxon>
        <taxon>Cebus</taxon>
    </lineage>
</organism>
<dbReference type="Pfam" id="PF01352">
    <property type="entry name" value="KRAB"/>
    <property type="match status" value="1"/>
</dbReference>
<reference evidence="2" key="1">
    <citation type="submission" date="2025-08" db="UniProtKB">
        <authorList>
            <consortium name="Ensembl"/>
        </authorList>
    </citation>
    <scope>IDENTIFICATION</scope>
</reference>
<dbReference type="GeneTree" id="ENSGT00940000154397"/>
<evidence type="ECO:0000313" key="2">
    <source>
        <dbReference type="Ensembl" id="ENSCCAP00000030686.1"/>
    </source>
</evidence>
<dbReference type="InterPro" id="IPR050169">
    <property type="entry name" value="Krueppel_C2H2_ZnF"/>
</dbReference>